<dbReference type="EMBL" id="JBHTAX010000007">
    <property type="protein sequence ID" value="MFC7193171.1"/>
    <property type="molecule type" value="Genomic_DNA"/>
</dbReference>
<protein>
    <recommendedName>
        <fullName evidence="3">Twin-arginine translocation signal domain-containing protein</fullName>
    </recommendedName>
</protein>
<evidence type="ECO:0008006" key="3">
    <source>
        <dbReference type="Google" id="ProtNLM"/>
    </source>
</evidence>
<organism evidence="1 2">
    <name type="scientific">Halocatena marina</name>
    <dbReference type="NCBI Taxonomy" id="2934937"/>
    <lineage>
        <taxon>Archaea</taxon>
        <taxon>Methanobacteriati</taxon>
        <taxon>Methanobacteriota</taxon>
        <taxon>Stenosarchaea group</taxon>
        <taxon>Halobacteria</taxon>
        <taxon>Halobacteriales</taxon>
        <taxon>Natronomonadaceae</taxon>
        <taxon>Halocatena</taxon>
    </lineage>
</organism>
<proteinExistence type="predicted"/>
<keyword evidence="2" id="KW-1185">Reference proteome</keyword>
<dbReference type="Proteomes" id="UP001596417">
    <property type="component" value="Unassembled WGS sequence"/>
</dbReference>
<comment type="caution">
    <text evidence="1">The sequence shown here is derived from an EMBL/GenBank/DDBJ whole genome shotgun (WGS) entry which is preliminary data.</text>
</comment>
<name>A0ABD5YZA5_9EURY</name>
<accession>A0ABD5YZA5</accession>
<gene>
    <name evidence="1" type="ORF">ACFQL7_27570</name>
</gene>
<dbReference type="RefSeq" id="WP_390207007.1">
    <property type="nucleotide sequence ID" value="NZ_JBHTAX010000007.1"/>
</dbReference>
<dbReference type="PROSITE" id="PS51318">
    <property type="entry name" value="TAT"/>
    <property type="match status" value="1"/>
</dbReference>
<evidence type="ECO:0000313" key="1">
    <source>
        <dbReference type="EMBL" id="MFC7193171.1"/>
    </source>
</evidence>
<dbReference type="InterPro" id="IPR006311">
    <property type="entry name" value="TAT_signal"/>
</dbReference>
<dbReference type="Gene3D" id="2.60.120.560">
    <property type="entry name" value="Exo-inulinase, domain 1"/>
    <property type="match status" value="2"/>
</dbReference>
<dbReference type="AlphaFoldDB" id="A0ABD5YZA5"/>
<reference evidence="1 2" key="1">
    <citation type="journal article" date="2019" name="Int. J. Syst. Evol. Microbiol.">
        <title>The Global Catalogue of Microorganisms (GCM) 10K type strain sequencing project: providing services to taxonomists for standard genome sequencing and annotation.</title>
        <authorList>
            <consortium name="The Broad Institute Genomics Platform"/>
            <consortium name="The Broad Institute Genome Sequencing Center for Infectious Disease"/>
            <person name="Wu L."/>
            <person name="Ma J."/>
        </authorList>
    </citation>
    <scope>NUCLEOTIDE SEQUENCE [LARGE SCALE GENOMIC DNA]</scope>
    <source>
        <strain evidence="1 2">RDMS1</strain>
    </source>
</reference>
<sequence>MTKNLQQSRRTFLKSLGVGAGLAVGGSGLAARSHAAVPSVGTSVIESFEDGDLSEYTFATGSSGATVTSSPTYDGSKVLEIADTHTQMHSTAGLDQYPQDGDIFSVWVQATDNADAVNFTYGVQNDKNRYFVRVNFSGGNLALHRYESGSSTALASDSAVSPSHNAWYELKIEWCDCAHTISLKDSQGNRLSEISATDTTWRSGGIGFDAFLSNGGTVYFDYANLHTNTTTKTHVVDDFEDGGLSEYTVVQNGSGASIVSSPTYGGSKALQMNGADTKLVSTSGLPHYPREGSTFTWRFRPTGGADYINLSYGVKDPGNKYLLQINLTSGGLSLGVHENGSGTELTDTWDFSITEDVWHEVEIDWSRNGTHAVTLSRENESQLPTVRPAIQRGALGDRHRCAPQ</sequence>
<evidence type="ECO:0000313" key="2">
    <source>
        <dbReference type="Proteomes" id="UP001596417"/>
    </source>
</evidence>